<reference evidence="1 2" key="1">
    <citation type="journal article" date="2024" name="BMC Genomics">
        <title>De novo assembly and annotation of Popillia japonica's genome with initial clues to its potential as an invasive pest.</title>
        <authorList>
            <person name="Cucini C."/>
            <person name="Boschi S."/>
            <person name="Funari R."/>
            <person name="Cardaioli E."/>
            <person name="Iannotti N."/>
            <person name="Marturano G."/>
            <person name="Paoli F."/>
            <person name="Bruttini M."/>
            <person name="Carapelli A."/>
            <person name="Frati F."/>
            <person name="Nardi F."/>
        </authorList>
    </citation>
    <scope>NUCLEOTIDE SEQUENCE [LARGE SCALE GENOMIC DNA]</scope>
    <source>
        <strain evidence="1">DMR45628</strain>
    </source>
</reference>
<name>A0AAW1IFM5_POPJA</name>
<proteinExistence type="predicted"/>
<organism evidence="1 2">
    <name type="scientific">Popillia japonica</name>
    <name type="common">Japanese beetle</name>
    <dbReference type="NCBI Taxonomy" id="7064"/>
    <lineage>
        <taxon>Eukaryota</taxon>
        <taxon>Metazoa</taxon>
        <taxon>Ecdysozoa</taxon>
        <taxon>Arthropoda</taxon>
        <taxon>Hexapoda</taxon>
        <taxon>Insecta</taxon>
        <taxon>Pterygota</taxon>
        <taxon>Neoptera</taxon>
        <taxon>Endopterygota</taxon>
        <taxon>Coleoptera</taxon>
        <taxon>Polyphaga</taxon>
        <taxon>Scarabaeiformia</taxon>
        <taxon>Scarabaeidae</taxon>
        <taxon>Rutelinae</taxon>
        <taxon>Popillia</taxon>
    </lineage>
</organism>
<dbReference type="AlphaFoldDB" id="A0AAW1IFM5"/>
<dbReference type="Proteomes" id="UP001458880">
    <property type="component" value="Unassembled WGS sequence"/>
</dbReference>
<dbReference type="EMBL" id="JASPKY010000590">
    <property type="protein sequence ID" value="KAK9688438.1"/>
    <property type="molecule type" value="Genomic_DNA"/>
</dbReference>
<gene>
    <name evidence="1" type="ORF">QE152_g35322</name>
</gene>
<sequence length="172" mass="19450">MYSESFLRIILEYWEEDVTACVSSRRKELYEFVMMNLALGPIYPLSHLPPSQPVACGSTLIRNLYEIQLKSSGVLLLDCAGAINTKQRDGRSRNSANCDTVWKRNVALRTGGVKSAGTIGYRRRVTEDPRKGRTLYARRGTDRTLRLGISAFLTQGKEELYTPVVERIEPYA</sequence>
<keyword evidence="2" id="KW-1185">Reference proteome</keyword>
<evidence type="ECO:0000313" key="2">
    <source>
        <dbReference type="Proteomes" id="UP001458880"/>
    </source>
</evidence>
<accession>A0AAW1IFM5</accession>
<comment type="caution">
    <text evidence="1">The sequence shown here is derived from an EMBL/GenBank/DDBJ whole genome shotgun (WGS) entry which is preliminary data.</text>
</comment>
<evidence type="ECO:0000313" key="1">
    <source>
        <dbReference type="EMBL" id="KAK9688438.1"/>
    </source>
</evidence>
<protein>
    <submittedName>
        <fullName evidence="1">Uncharacterized protein</fullName>
    </submittedName>
</protein>